<gene>
    <name evidence="5" type="ORF">Gferi_19890</name>
</gene>
<dbReference type="InterPro" id="IPR000700">
    <property type="entry name" value="PAS-assoc_C"/>
</dbReference>
<dbReference type="Pfam" id="PF00990">
    <property type="entry name" value="GGDEF"/>
    <property type="match status" value="1"/>
</dbReference>
<dbReference type="CDD" id="cd01949">
    <property type="entry name" value="GGDEF"/>
    <property type="match status" value="1"/>
</dbReference>
<accession>A0A1D8GL13</accession>
<feature type="domain" description="PAC" evidence="3">
    <location>
        <begin position="245"/>
        <end position="297"/>
    </location>
</feature>
<feature type="transmembrane region" description="Helical" evidence="1">
    <location>
        <begin position="12"/>
        <end position="33"/>
    </location>
</feature>
<dbReference type="CDD" id="cd00130">
    <property type="entry name" value="PAS"/>
    <property type="match status" value="1"/>
</dbReference>
<feature type="domain" description="GGDEF" evidence="4">
    <location>
        <begin position="329"/>
        <end position="461"/>
    </location>
</feature>
<dbReference type="AlphaFoldDB" id="A0A1D8GL13"/>
<dbReference type="PROSITE" id="PS50112">
    <property type="entry name" value="PAS"/>
    <property type="match status" value="1"/>
</dbReference>
<dbReference type="FunFam" id="3.30.70.270:FF:000001">
    <property type="entry name" value="Diguanylate cyclase domain protein"/>
    <property type="match status" value="1"/>
</dbReference>
<dbReference type="PROSITE" id="PS50887">
    <property type="entry name" value="GGDEF"/>
    <property type="match status" value="1"/>
</dbReference>
<feature type="transmembrane region" description="Helical" evidence="1">
    <location>
        <begin position="139"/>
        <end position="161"/>
    </location>
</feature>
<dbReference type="Gene3D" id="3.30.70.270">
    <property type="match status" value="1"/>
</dbReference>
<dbReference type="InterPro" id="IPR029787">
    <property type="entry name" value="Nucleotide_cyclase"/>
</dbReference>
<dbReference type="PROSITE" id="PS50113">
    <property type="entry name" value="PAC"/>
    <property type="match status" value="1"/>
</dbReference>
<reference evidence="5 6" key="1">
    <citation type="submission" date="2016-09" db="EMBL/GenBank/DDBJ databases">
        <title>Genomic analysis reveals versatility of anaerobic energy metabolism of Geosporobacter ferrireducens IRF9 of phylum Firmicutes.</title>
        <authorList>
            <person name="Kim S.-J."/>
        </authorList>
    </citation>
    <scope>NUCLEOTIDE SEQUENCE [LARGE SCALE GENOMIC DNA]</scope>
    <source>
        <strain evidence="5 6">IRF9</strain>
    </source>
</reference>
<dbReference type="KEGG" id="gfe:Gferi_19890"/>
<evidence type="ECO:0000256" key="1">
    <source>
        <dbReference type="SAM" id="Phobius"/>
    </source>
</evidence>
<dbReference type="SMART" id="SM00267">
    <property type="entry name" value="GGDEF"/>
    <property type="match status" value="1"/>
</dbReference>
<protein>
    <recommendedName>
        <fullName evidence="7">GGDEF domain-containing protein</fullName>
    </recommendedName>
</protein>
<dbReference type="STRING" id="1424294.Gferi_19890"/>
<keyword evidence="1" id="KW-0812">Transmembrane</keyword>
<feature type="transmembrane region" description="Helical" evidence="1">
    <location>
        <begin position="39"/>
        <end position="56"/>
    </location>
</feature>
<dbReference type="NCBIfam" id="TIGR00254">
    <property type="entry name" value="GGDEF"/>
    <property type="match status" value="1"/>
</dbReference>
<evidence type="ECO:0008006" key="7">
    <source>
        <dbReference type="Google" id="ProtNLM"/>
    </source>
</evidence>
<dbReference type="InterPro" id="IPR001610">
    <property type="entry name" value="PAC"/>
</dbReference>
<name>A0A1D8GL13_9FIRM</name>
<dbReference type="SUPFAM" id="SSF55073">
    <property type="entry name" value="Nucleotide cyclase"/>
    <property type="match status" value="1"/>
</dbReference>
<dbReference type="OrthoDB" id="9805474at2"/>
<dbReference type="InterPro" id="IPR000014">
    <property type="entry name" value="PAS"/>
</dbReference>
<proteinExistence type="predicted"/>
<dbReference type="PANTHER" id="PTHR46663:SF3">
    <property type="entry name" value="SLL0267 PROTEIN"/>
    <property type="match status" value="1"/>
</dbReference>
<dbReference type="InterPro" id="IPR043128">
    <property type="entry name" value="Rev_trsase/Diguanyl_cyclase"/>
</dbReference>
<feature type="transmembrane region" description="Helical" evidence="1">
    <location>
        <begin position="109"/>
        <end position="127"/>
    </location>
</feature>
<dbReference type="SUPFAM" id="SSF55785">
    <property type="entry name" value="PYP-like sensor domain (PAS domain)"/>
    <property type="match status" value="1"/>
</dbReference>
<dbReference type="InterPro" id="IPR013655">
    <property type="entry name" value="PAS_fold_3"/>
</dbReference>
<dbReference type="InterPro" id="IPR052163">
    <property type="entry name" value="DGC-Regulatory_Protein"/>
</dbReference>
<feature type="domain" description="PAS" evidence="2">
    <location>
        <begin position="171"/>
        <end position="243"/>
    </location>
</feature>
<dbReference type="Pfam" id="PF08447">
    <property type="entry name" value="PAS_3"/>
    <property type="match status" value="1"/>
</dbReference>
<evidence type="ECO:0000259" key="2">
    <source>
        <dbReference type="PROSITE" id="PS50112"/>
    </source>
</evidence>
<dbReference type="RefSeq" id="WP_069979597.1">
    <property type="nucleotide sequence ID" value="NZ_CP017269.1"/>
</dbReference>
<feature type="transmembrane region" description="Helical" evidence="1">
    <location>
        <begin position="87"/>
        <end position="104"/>
    </location>
</feature>
<keyword evidence="1" id="KW-1133">Transmembrane helix</keyword>
<keyword evidence="1" id="KW-0472">Membrane</keyword>
<organism evidence="5 6">
    <name type="scientific">Geosporobacter ferrireducens</name>
    <dbReference type="NCBI Taxonomy" id="1424294"/>
    <lineage>
        <taxon>Bacteria</taxon>
        <taxon>Bacillati</taxon>
        <taxon>Bacillota</taxon>
        <taxon>Clostridia</taxon>
        <taxon>Peptostreptococcales</taxon>
        <taxon>Thermotaleaceae</taxon>
        <taxon>Geosporobacter</taxon>
    </lineage>
</organism>
<evidence type="ECO:0000259" key="4">
    <source>
        <dbReference type="PROSITE" id="PS50887"/>
    </source>
</evidence>
<feature type="transmembrane region" description="Helical" evidence="1">
    <location>
        <begin position="63"/>
        <end position="81"/>
    </location>
</feature>
<dbReference type="InterPro" id="IPR035965">
    <property type="entry name" value="PAS-like_dom_sf"/>
</dbReference>
<evidence type="ECO:0000313" key="5">
    <source>
        <dbReference type="EMBL" id="AOT71594.1"/>
    </source>
</evidence>
<dbReference type="PANTHER" id="PTHR46663">
    <property type="entry name" value="DIGUANYLATE CYCLASE DGCT-RELATED"/>
    <property type="match status" value="1"/>
</dbReference>
<dbReference type="InterPro" id="IPR000160">
    <property type="entry name" value="GGDEF_dom"/>
</dbReference>
<dbReference type="Proteomes" id="UP000095743">
    <property type="component" value="Chromosome"/>
</dbReference>
<evidence type="ECO:0000313" key="6">
    <source>
        <dbReference type="Proteomes" id="UP000095743"/>
    </source>
</evidence>
<evidence type="ECO:0000259" key="3">
    <source>
        <dbReference type="PROSITE" id="PS50113"/>
    </source>
</evidence>
<keyword evidence="6" id="KW-1185">Reference proteome</keyword>
<sequence>MFLRNHLIHGRNRLLLTYISVLYLANFSLNLLIYRNFSIVSLSVGVIFAAILFILVRNKKRPVLTMYFMICFLFCFTFFLTLTHLSLVSYMLFWLAVILSALYLERGIIVLSGFLKCLATLYFFNKYQLQIFPGADPQSLAFLLLFDAFLIIFLLIVTAVFKKLLDKAEEGQQQLNSILNNTDVVTWSLNLQTGRMLFSPNIEKLSGRSPEYFIKNKEGWRSIIHPSDLSYASKEMHKQLLGDMKPVEYRIVTMNGEDRWVQSRGSLVKDESNKLIRIDGVLIDITPQKKLEDKMIQMALHDPLTGLPNRVHFNNRVTEALERVKRKKQQMSIFFIDLDGFKKINDTYGHDVGDVVLKDVAERLRAIFRENDILCRIGGDEFMVLLEITSIQHAEKAAKRILEELASPFQFQERSIYVSPSIGISIYPMDGLDIESLIKKADDAMYAVKKKGKNNYQFYSIHTA</sequence>
<dbReference type="EMBL" id="CP017269">
    <property type="protein sequence ID" value="AOT71594.1"/>
    <property type="molecule type" value="Genomic_DNA"/>
</dbReference>
<dbReference type="SMART" id="SM00091">
    <property type="entry name" value="PAS"/>
    <property type="match status" value="1"/>
</dbReference>
<dbReference type="Gene3D" id="3.30.450.20">
    <property type="entry name" value="PAS domain"/>
    <property type="match status" value="1"/>
</dbReference>
<dbReference type="SMART" id="SM00086">
    <property type="entry name" value="PAC"/>
    <property type="match status" value="1"/>
</dbReference>
<dbReference type="NCBIfam" id="TIGR00229">
    <property type="entry name" value="sensory_box"/>
    <property type="match status" value="1"/>
</dbReference>